<name>A0A9D2MN00_9FIRM</name>
<proteinExistence type="predicted"/>
<comment type="caution">
    <text evidence="1">The sequence shown here is derived from an EMBL/GenBank/DDBJ whole genome shotgun (WGS) entry which is preliminary data.</text>
</comment>
<accession>A0A9D2MN00</accession>
<sequence>MNMPLILLYNLDTPKGAKIRRMCLPLGLRTRLVTPEEYGLTLGELAEGTAPETPWTGETFGDEMLVLVNCPGPLLDRFLQGFRRNKIPAVYLKAVLTPTNRTWNSVALHGELVRERQAIAQGQGAHAGQTSGKEGN</sequence>
<dbReference type="EMBL" id="DWXO01000100">
    <property type="protein sequence ID" value="HJB81416.1"/>
    <property type="molecule type" value="Genomic_DNA"/>
</dbReference>
<evidence type="ECO:0000313" key="1">
    <source>
        <dbReference type="EMBL" id="HJB81416.1"/>
    </source>
</evidence>
<reference evidence="1" key="1">
    <citation type="journal article" date="2021" name="PeerJ">
        <title>Extensive microbial diversity within the chicken gut microbiome revealed by metagenomics and culture.</title>
        <authorList>
            <person name="Gilroy R."/>
            <person name="Ravi A."/>
            <person name="Getino M."/>
            <person name="Pursley I."/>
            <person name="Horton D.L."/>
            <person name="Alikhan N.F."/>
            <person name="Baker D."/>
            <person name="Gharbi K."/>
            <person name="Hall N."/>
            <person name="Watson M."/>
            <person name="Adriaenssens E.M."/>
            <person name="Foster-Nyarko E."/>
            <person name="Jarju S."/>
            <person name="Secka A."/>
            <person name="Antonio M."/>
            <person name="Oren A."/>
            <person name="Chaudhuri R.R."/>
            <person name="La Ragione R."/>
            <person name="Hildebrand F."/>
            <person name="Pallen M.J."/>
        </authorList>
    </citation>
    <scope>NUCLEOTIDE SEQUENCE</scope>
    <source>
        <strain evidence="1">CHK192-8294</strain>
    </source>
</reference>
<reference evidence="1" key="2">
    <citation type="submission" date="2021-04" db="EMBL/GenBank/DDBJ databases">
        <authorList>
            <person name="Gilroy R."/>
        </authorList>
    </citation>
    <scope>NUCLEOTIDE SEQUENCE</scope>
    <source>
        <strain evidence="1">CHK192-8294</strain>
    </source>
</reference>
<dbReference type="Pfam" id="PF12646">
    <property type="entry name" value="DUF3783"/>
    <property type="match status" value="1"/>
</dbReference>
<evidence type="ECO:0000313" key="2">
    <source>
        <dbReference type="Proteomes" id="UP000823921"/>
    </source>
</evidence>
<organism evidence="1 2">
    <name type="scientific">Candidatus Flavonifractor intestinigallinarum</name>
    <dbReference type="NCBI Taxonomy" id="2838586"/>
    <lineage>
        <taxon>Bacteria</taxon>
        <taxon>Bacillati</taxon>
        <taxon>Bacillota</taxon>
        <taxon>Clostridia</taxon>
        <taxon>Eubacteriales</taxon>
        <taxon>Oscillospiraceae</taxon>
        <taxon>Flavonifractor</taxon>
    </lineage>
</organism>
<gene>
    <name evidence="1" type="ORF">H9712_10555</name>
</gene>
<dbReference type="AlphaFoldDB" id="A0A9D2MN00"/>
<dbReference type="Proteomes" id="UP000823921">
    <property type="component" value="Unassembled WGS sequence"/>
</dbReference>
<protein>
    <submittedName>
        <fullName evidence="1">DUF3783 domain-containing protein</fullName>
    </submittedName>
</protein>
<dbReference type="InterPro" id="IPR016621">
    <property type="entry name" value="UCP014543"/>
</dbReference>